<protein>
    <submittedName>
        <fullName evidence="3">Uncharacterized protein</fullName>
    </submittedName>
</protein>
<gene>
    <name evidence="3" type="ORF">TrCOL_g6257</name>
</gene>
<sequence length="158" mass="17532">MSENINPIDSEPSPGVSIKSARNPFRSLNDSGLQFNSFSSWKQQTMQTKIDGLKTYSEFCETRVKRLEAQRKLMTAKRKPVVTSEAGTSPLKEDREHEPKKALTRDAQTSPIKIEEEKVPGGGGGHHMFLTFTLSSALMIGIIGAMYTVKASKQTTRN</sequence>
<feature type="region of interest" description="Disordered" evidence="1">
    <location>
        <begin position="71"/>
        <end position="120"/>
    </location>
</feature>
<reference evidence="4" key="1">
    <citation type="journal article" date="2023" name="Commun. Biol.">
        <title>Genome analysis of Parmales, the sister group of diatoms, reveals the evolutionary specialization of diatoms from phago-mixotrophs to photoautotrophs.</title>
        <authorList>
            <person name="Ban H."/>
            <person name="Sato S."/>
            <person name="Yoshikawa S."/>
            <person name="Yamada K."/>
            <person name="Nakamura Y."/>
            <person name="Ichinomiya M."/>
            <person name="Sato N."/>
            <person name="Blanc-Mathieu R."/>
            <person name="Endo H."/>
            <person name="Kuwata A."/>
            <person name="Ogata H."/>
        </authorList>
    </citation>
    <scope>NUCLEOTIDE SEQUENCE [LARGE SCALE GENOMIC DNA]</scope>
</reference>
<evidence type="ECO:0000313" key="4">
    <source>
        <dbReference type="Proteomes" id="UP001165065"/>
    </source>
</evidence>
<name>A0A9W7G322_9STRA</name>
<comment type="caution">
    <text evidence="3">The sequence shown here is derived from an EMBL/GenBank/DDBJ whole genome shotgun (WGS) entry which is preliminary data.</text>
</comment>
<keyword evidence="2" id="KW-1133">Transmembrane helix</keyword>
<feature type="region of interest" description="Disordered" evidence="1">
    <location>
        <begin position="1"/>
        <end position="26"/>
    </location>
</feature>
<evidence type="ECO:0000313" key="3">
    <source>
        <dbReference type="EMBL" id="GMI31129.1"/>
    </source>
</evidence>
<feature type="compositionally biased region" description="Basic and acidic residues" evidence="1">
    <location>
        <begin position="91"/>
        <end position="104"/>
    </location>
</feature>
<dbReference type="Proteomes" id="UP001165065">
    <property type="component" value="Unassembled WGS sequence"/>
</dbReference>
<keyword evidence="2" id="KW-0472">Membrane</keyword>
<evidence type="ECO:0000256" key="2">
    <source>
        <dbReference type="SAM" id="Phobius"/>
    </source>
</evidence>
<keyword evidence="4" id="KW-1185">Reference proteome</keyword>
<dbReference type="EMBL" id="BRYA01000005">
    <property type="protein sequence ID" value="GMI31129.1"/>
    <property type="molecule type" value="Genomic_DNA"/>
</dbReference>
<organism evidence="3 4">
    <name type="scientific">Triparma columacea</name>
    <dbReference type="NCBI Taxonomy" id="722753"/>
    <lineage>
        <taxon>Eukaryota</taxon>
        <taxon>Sar</taxon>
        <taxon>Stramenopiles</taxon>
        <taxon>Ochrophyta</taxon>
        <taxon>Bolidophyceae</taxon>
        <taxon>Parmales</taxon>
        <taxon>Triparmaceae</taxon>
        <taxon>Triparma</taxon>
    </lineage>
</organism>
<keyword evidence="2" id="KW-0812">Transmembrane</keyword>
<proteinExistence type="predicted"/>
<accession>A0A9W7G322</accession>
<evidence type="ECO:0000256" key="1">
    <source>
        <dbReference type="SAM" id="MobiDB-lite"/>
    </source>
</evidence>
<feature type="transmembrane region" description="Helical" evidence="2">
    <location>
        <begin position="128"/>
        <end position="149"/>
    </location>
</feature>
<dbReference type="AlphaFoldDB" id="A0A9W7G322"/>